<dbReference type="RefSeq" id="XP_058336395.1">
    <property type="nucleotide sequence ID" value="XM_058492837.1"/>
</dbReference>
<organism evidence="2 3">
    <name type="scientific">Lichtheimia ornata</name>
    <dbReference type="NCBI Taxonomy" id="688661"/>
    <lineage>
        <taxon>Eukaryota</taxon>
        <taxon>Fungi</taxon>
        <taxon>Fungi incertae sedis</taxon>
        <taxon>Mucoromycota</taxon>
        <taxon>Mucoromycotina</taxon>
        <taxon>Mucoromycetes</taxon>
        <taxon>Mucorales</taxon>
        <taxon>Lichtheimiaceae</taxon>
        <taxon>Lichtheimia</taxon>
    </lineage>
</organism>
<dbReference type="EMBL" id="JARTCD010000185">
    <property type="protein sequence ID" value="KAJ8651481.1"/>
    <property type="molecule type" value="Genomic_DNA"/>
</dbReference>
<accession>A0AAD7UR30</accession>
<name>A0AAD7UR30_9FUNG</name>
<protein>
    <submittedName>
        <fullName evidence="2">Uncharacterized protein</fullName>
    </submittedName>
</protein>
<dbReference type="Proteomes" id="UP001234581">
    <property type="component" value="Unassembled WGS sequence"/>
</dbReference>
<feature type="region of interest" description="Disordered" evidence="1">
    <location>
        <begin position="240"/>
        <end position="367"/>
    </location>
</feature>
<feature type="compositionally biased region" description="Basic residues" evidence="1">
    <location>
        <begin position="327"/>
        <end position="340"/>
    </location>
</feature>
<proteinExistence type="predicted"/>
<reference evidence="2 3" key="1">
    <citation type="submission" date="2023-03" db="EMBL/GenBank/DDBJ databases">
        <title>Genome sequence of Lichtheimia ornata CBS 291.66.</title>
        <authorList>
            <person name="Mohabir J.T."/>
            <person name="Shea T.P."/>
            <person name="Kurbessoian T."/>
            <person name="Berby B."/>
            <person name="Fontaine J."/>
            <person name="Livny J."/>
            <person name="Gnirke A."/>
            <person name="Stajich J.E."/>
            <person name="Cuomo C.A."/>
        </authorList>
    </citation>
    <scope>NUCLEOTIDE SEQUENCE [LARGE SCALE GENOMIC DNA]</scope>
    <source>
        <strain evidence="2">CBS 291.66</strain>
    </source>
</reference>
<dbReference type="AlphaFoldDB" id="A0AAD7UR30"/>
<evidence type="ECO:0000256" key="1">
    <source>
        <dbReference type="SAM" id="MobiDB-lite"/>
    </source>
</evidence>
<keyword evidence="3" id="KW-1185">Reference proteome</keyword>
<feature type="region of interest" description="Disordered" evidence="1">
    <location>
        <begin position="1"/>
        <end position="28"/>
    </location>
</feature>
<feature type="compositionally biased region" description="Basic residues" evidence="1">
    <location>
        <begin position="349"/>
        <end position="367"/>
    </location>
</feature>
<sequence length="367" mass="40758">MNMNHSSLRSLLTRQDAGTSSSSSIPEDFNFSMPSSFESFSIPASSNSQQWVPSFNVAQEIQAMGCQLNEIQSTLKVLVERESGAQQAGELPIDDHATSVSLFTPLQAPKRVVHHPRQCDINPKKGTRKAQFSWQVMEWLVDVVARTQLEITPTPQEIQDACNNAKGKLIPSVIDDICATFDIPIGMSWGQIPKRAQWAAIFLMEERVRCFIPLGSCIAHWGASMMIAKFWSATSSNDDLTTTDDDDDDSTSDDDDDSTSDDDGDSTNDQDQEGNVDPAVHDDDGEGEHVSGATCDKRPTRNNDKRPQAPIHQKRSSPKVPEMRASPRSRSKASRRKKAHRSFDPDTSRRKKATNGRKKATKRKRGQ</sequence>
<evidence type="ECO:0000313" key="2">
    <source>
        <dbReference type="EMBL" id="KAJ8651481.1"/>
    </source>
</evidence>
<evidence type="ECO:0000313" key="3">
    <source>
        <dbReference type="Proteomes" id="UP001234581"/>
    </source>
</evidence>
<feature type="compositionally biased region" description="Basic and acidic residues" evidence="1">
    <location>
        <begin position="295"/>
        <end position="307"/>
    </location>
</feature>
<feature type="compositionally biased region" description="Acidic residues" evidence="1">
    <location>
        <begin position="241"/>
        <end position="274"/>
    </location>
</feature>
<gene>
    <name evidence="2" type="ORF">O0I10_012958</name>
</gene>
<comment type="caution">
    <text evidence="2">The sequence shown here is derived from an EMBL/GenBank/DDBJ whole genome shotgun (WGS) entry which is preliminary data.</text>
</comment>
<dbReference type="GeneID" id="83220286"/>
<feature type="compositionally biased region" description="Polar residues" evidence="1">
    <location>
        <begin position="1"/>
        <end position="25"/>
    </location>
</feature>